<dbReference type="SUPFAM" id="SSF51735">
    <property type="entry name" value="NAD(P)-binding Rossmann-fold domains"/>
    <property type="match status" value="1"/>
</dbReference>
<dbReference type="AlphaFoldDB" id="A0A075E3D4"/>
<evidence type="ECO:0000259" key="4">
    <source>
        <dbReference type="Pfam" id="PF05368"/>
    </source>
</evidence>
<dbReference type="EMBL" id="KF278720">
    <property type="protein sequence ID" value="AIB06954.1"/>
    <property type="molecule type" value="mRNA"/>
</dbReference>
<dbReference type="Gene3D" id="3.40.50.720">
    <property type="entry name" value="NAD(P)-binding Rossmann-like Domain"/>
    <property type="match status" value="1"/>
</dbReference>
<evidence type="ECO:0000256" key="2">
    <source>
        <dbReference type="ARBA" id="ARBA00022857"/>
    </source>
</evidence>
<dbReference type="InterPro" id="IPR045312">
    <property type="entry name" value="PCBER-like"/>
</dbReference>
<dbReference type="PANTHER" id="PTHR43349:SF35">
    <property type="entry name" value="PHENYLCOUMARAN BENZYLIC ETHER REDUCTASE 1"/>
    <property type="match status" value="1"/>
</dbReference>
<evidence type="ECO:0000256" key="3">
    <source>
        <dbReference type="ARBA" id="ARBA00023002"/>
    </source>
</evidence>
<dbReference type="InterPro" id="IPR008030">
    <property type="entry name" value="NmrA-like"/>
</dbReference>
<keyword evidence="2" id="KW-0521">NADP</keyword>
<dbReference type="InterPro" id="IPR036291">
    <property type="entry name" value="NAD(P)-bd_dom_sf"/>
</dbReference>
<proteinExistence type="evidence at transcript level"/>
<dbReference type="SMR" id="A0A075E3D4"/>
<evidence type="ECO:0000313" key="5">
    <source>
        <dbReference type="EMBL" id="AIB06954.1"/>
    </source>
</evidence>
<organism evidence="5">
    <name type="scientific">Vanda hybrid cultivar</name>
    <dbReference type="NCBI Taxonomy" id="484756"/>
    <lineage>
        <taxon>Eukaryota</taxon>
        <taxon>Viridiplantae</taxon>
        <taxon>Streptophyta</taxon>
        <taxon>Embryophyta</taxon>
        <taxon>Tracheophyta</taxon>
        <taxon>Spermatophyta</taxon>
        <taxon>Magnoliopsida</taxon>
        <taxon>Liliopsida</taxon>
        <taxon>Asparagales</taxon>
        <taxon>Orchidaceae</taxon>
        <taxon>Epidendroideae</taxon>
        <taxon>Vandeae</taxon>
        <taxon>Aeridinae</taxon>
        <taxon>Vanda</taxon>
    </lineage>
</organism>
<dbReference type="PANTHER" id="PTHR43349">
    <property type="entry name" value="PINORESINOL REDUCTASE-RELATED"/>
    <property type="match status" value="1"/>
</dbReference>
<dbReference type="Gene3D" id="3.90.25.10">
    <property type="entry name" value="UDP-galactose 4-epimerase, domain 1"/>
    <property type="match status" value="1"/>
</dbReference>
<feature type="domain" description="NmrA-like" evidence="4">
    <location>
        <begin position="4"/>
        <end position="302"/>
    </location>
</feature>
<dbReference type="CDD" id="cd05259">
    <property type="entry name" value="PCBER_SDR_a"/>
    <property type="match status" value="1"/>
</dbReference>
<name>A0A075E3D4_9ASPA</name>
<dbReference type="Pfam" id="PF05368">
    <property type="entry name" value="NmrA"/>
    <property type="match status" value="1"/>
</dbReference>
<evidence type="ECO:0000256" key="1">
    <source>
        <dbReference type="ARBA" id="ARBA00005725"/>
    </source>
</evidence>
<accession>A0A075E3D4</accession>
<keyword evidence="3" id="KW-0560">Oxidoreductase</keyword>
<comment type="similarity">
    <text evidence="1">Belongs to the NmrA-type oxidoreductase family. Isoflavone reductase subfamily.</text>
</comment>
<sequence length="306" mass="33259">MASEKSKILIIGGTGYIGKHVVAASVKLGHPTFVLVRPSSASDPAKVGFLQGLTGAEVKVVHGDLNDYQSLLSAIKQVDIVISTVGGLQLADQVNIIKAIKEAGNIKRFLPSEFGLDPERVTKIEPAASALAGKVAIRQAIKAEGIPYTIISNNYFAGYSLPTLAQASPPVDKITIFGDGNTKGVFVDEDDIGIYTIKAANDPRTLNKIVYIRPPGCIYSHNELISLWEKKTGKTLERIYLSDEEIFKIIQEAPIPFNVIFALNYLVFVKGDCLSFEIDPSVAAEATELYPEVKYTTVEEYLSRVL</sequence>
<protein>
    <submittedName>
        <fullName evidence="5">Eugenol synthase</fullName>
    </submittedName>
</protein>
<dbReference type="InterPro" id="IPR050608">
    <property type="entry name" value="NmrA-type/Isoflavone_red_sf"/>
</dbReference>
<reference evidence="5" key="1">
    <citation type="submission" date="2013-06" db="EMBL/GenBank/DDBJ databases">
        <title>Sequence and expression analysis of four selected fragrance-related transcripts of Vanda Mimi Palmer: VMPKACT; VMPBSMT; VMPEGS and VMPOOMT.</title>
        <authorList>
            <person name="Barudin M.A."/>
            <person name="Ab Rahim M.H."/>
            <person name="Tan S.H."/>
            <person name="Abdullah J.O."/>
            <person name="Namasivayam P."/>
        </authorList>
    </citation>
    <scope>NUCLEOTIDE SEQUENCE</scope>
</reference>
<dbReference type="GO" id="GO:0016491">
    <property type="term" value="F:oxidoreductase activity"/>
    <property type="evidence" value="ECO:0007669"/>
    <property type="project" value="UniProtKB-KW"/>
</dbReference>